<dbReference type="AlphaFoldDB" id="A0A0A1TV16"/>
<proteinExistence type="predicted"/>
<dbReference type="EMBL" id="KB207149">
    <property type="protein sequence ID" value="ELP84153.1"/>
    <property type="molecule type" value="Genomic_DNA"/>
</dbReference>
<dbReference type="RefSeq" id="XP_004183499.1">
    <property type="nucleotide sequence ID" value="XM_004183451.1"/>
</dbReference>
<keyword evidence="2" id="KW-1185">Reference proteome</keyword>
<accession>A0A0A1TV16</accession>
<reference evidence="1 2" key="1">
    <citation type="submission" date="2012-10" db="EMBL/GenBank/DDBJ databases">
        <authorList>
            <person name="Zafar N."/>
            <person name="Inman J."/>
            <person name="Hall N."/>
            <person name="Lorenzi H."/>
            <person name="Caler E."/>
        </authorList>
    </citation>
    <scope>NUCLEOTIDE SEQUENCE [LARGE SCALE GENOMIC DNA]</scope>
    <source>
        <strain evidence="1 2">IP1</strain>
    </source>
</reference>
<dbReference type="VEuPathDB" id="AmoebaDB:EIN_471260"/>
<sequence>MEPSELTPNFEYIRYLDGYEKMMYTFIVILRGEFELTSEIPNVEEYLKKKLPPLFNEFDITRLSVCTLKGKPCFVKSTLPPLIKTVPFDLLGDYSCNQKVVTVKAPLELFKEWKSGMPLPMVFVSSFNSVIRLHICCSHSLSDGRTIEGLYRIVAHLLDGNIPLPINSKQADFGQQNLFPKLTKSEATTIFPLVLALPKSPRINPPEENIVFSDVSDYLQYSYAEISAFCKVHKVGVQAIMMCAYQRGMRKHFNVKNEVPLVGHIPVDSRTSLYVSEEMKQRELFCGSAALFPILTSKDDFIEEITECNNSIRETRQSNESAIFVTYLGSRVNADNGNDNTTQLDFSTDMPYVGVSNIGCYRYVKRPRVCCVSESKKLLTTIIYGYKEESILNVYWKRSEPMPQNMLDTIIEQFDDIFTKIGSKRV</sequence>
<name>A0A0A1TV16_ENTIV</name>
<dbReference type="KEGG" id="eiv:EIN_471260"/>
<evidence type="ECO:0008006" key="3">
    <source>
        <dbReference type="Google" id="ProtNLM"/>
    </source>
</evidence>
<organism evidence="1 2">
    <name type="scientific">Entamoeba invadens IP1</name>
    <dbReference type="NCBI Taxonomy" id="370355"/>
    <lineage>
        <taxon>Eukaryota</taxon>
        <taxon>Amoebozoa</taxon>
        <taxon>Evosea</taxon>
        <taxon>Archamoebae</taxon>
        <taxon>Mastigamoebida</taxon>
        <taxon>Entamoebidae</taxon>
        <taxon>Entamoeba</taxon>
    </lineage>
</organism>
<protein>
    <recommendedName>
        <fullName evidence="3">Alcohol acetyltransferase</fullName>
    </recommendedName>
</protein>
<evidence type="ECO:0000313" key="1">
    <source>
        <dbReference type="EMBL" id="ELP84153.1"/>
    </source>
</evidence>
<dbReference type="Proteomes" id="UP000014680">
    <property type="component" value="Unassembled WGS sequence"/>
</dbReference>
<dbReference type="GeneID" id="14883129"/>
<gene>
    <name evidence="1" type="ORF">EIN_471260</name>
</gene>
<evidence type="ECO:0000313" key="2">
    <source>
        <dbReference type="Proteomes" id="UP000014680"/>
    </source>
</evidence>